<evidence type="ECO:0000313" key="9">
    <source>
        <dbReference type="Proteomes" id="UP001053296"/>
    </source>
</evidence>
<comment type="pathway">
    <text evidence="1 6">Carbohydrate biosynthesis; dTDP-L-rhamnose biosynthesis.</text>
</comment>
<dbReference type="CDD" id="cd05254">
    <property type="entry name" value="dTDP_HR_like_SDR_e"/>
    <property type="match status" value="1"/>
</dbReference>
<keyword evidence="6" id="KW-0521">NADP</keyword>
<dbReference type="PANTHER" id="PTHR10491">
    <property type="entry name" value="DTDP-4-DEHYDRORHAMNOSE REDUCTASE"/>
    <property type="match status" value="1"/>
</dbReference>
<feature type="domain" description="RmlD-like substrate binding" evidence="7">
    <location>
        <begin position="9"/>
        <end position="283"/>
    </location>
</feature>
<organism evidence="8 9">
    <name type="scientific">Pseudodesulfovibrio sediminis</name>
    <dbReference type="NCBI Taxonomy" id="2810563"/>
    <lineage>
        <taxon>Bacteria</taxon>
        <taxon>Pseudomonadati</taxon>
        <taxon>Thermodesulfobacteriota</taxon>
        <taxon>Desulfovibrionia</taxon>
        <taxon>Desulfovibrionales</taxon>
        <taxon>Desulfovibrionaceae</taxon>
    </lineage>
</organism>
<comment type="similarity">
    <text evidence="2 6">Belongs to the dTDP-4-dehydrorhamnose reductase family.</text>
</comment>
<dbReference type="RefSeq" id="WP_229593724.1">
    <property type="nucleotide sequence ID" value="NZ_AP024485.1"/>
</dbReference>
<dbReference type="Gene3D" id="3.40.50.720">
    <property type="entry name" value="NAD(P)-binding Rossmann-like Domain"/>
    <property type="match status" value="1"/>
</dbReference>
<comment type="function">
    <text evidence="6">Catalyzes the reduction of dTDP-6-deoxy-L-lyxo-4-hexulose to yield dTDP-L-rhamnose.</text>
</comment>
<dbReference type="InterPro" id="IPR029903">
    <property type="entry name" value="RmlD-like-bd"/>
</dbReference>
<evidence type="ECO:0000313" key="8">
    <source>
        <dbReference type="EMBL" id="BCS87446.1"/>
    </source>
</evidence>
<evidence type="ECO:0000256" key="5">
    <source>
        <dbReference type="ARBA" id="ARBA00048200"/>
    </source>
</evidence>
<dbReference type="Gene3D" id="3.90.25.10">
    <property type="entry name" value="UDP-galactose 4-epimerase, domain 1"/>
    <property type="match status" value="1"/>
</dbReference>
<evidence type="ECO:0000256" key="6">
    <source>
        <dbReference type="RuleBase" id="RU364082"/>
    </source>
</evidence>
<accession>A0ABN6EQV3</accession>
<gene>
    <name evidence="8" type="primary">rfbD</name>
    <name evidence="8" type="ORF">PSDVSF_06880</name>
</gene>
<evidence type="ECO:0000259" key="7">
    <source>
        <dbReference type="Pfam" id="PF04321"/>
    </source>
</evidence>
<evidence type="ECO:0000256" key="1">
    <source>
        <dbReference type="ARBA" id="ARBA00004781"/>
    </source>
</evidence>
<dbReference type="Proteomes" id="UP001053296">
    <property type="component" value="Chromosome"/>
</dbReference>
<keyword evidence="6" id="KW-0560">Oxidoreductase</keyword>
<dbReference type="EMBL" id="AP024485">
    <property type="protein sequence ID" value="BCS87446.1"/>
    <property type="molecule type" value="Genomic_DNA"/>
</dbReference>
<dbReference type="Pfam" id="PF04321">
    <property type="entry name" value="RmlD_sub_bind"/>
    <property type="match status" value="1"/>
</dbReference>
<protein>
    <recommendedName>
        <fullName evidence="4 6">dTDP-4-dehydrorhamnose reductase</fullName>
        <ecNumber evidence="3 6">1.1.1.133</ecNumber>
    </recommendedName>
</protein>
<evidence type="ECO:0000256" key="4">
    <source>
        <dbReference type="ARBA" id="ARBA00017099"/>
    </source>
</evidence>
<comment type="catalytic activity">
    <reaction evidence="5">
        <text>dTDP-beta-L-rhamnose + NADP(+) = dTDP-4-dehydro-beta-L-rhamnose + NADPH + H(+)</text>
        <dbReference type="Rhea" id="RHEA:21796"/>
        <dbReference type="ChEBI" id="CHEBI:15378"/>
        <dbReference type="ChEBI" id="CHEBI:57510"/>
        <dbReference type="ChEBI" id="CHEBI:57783"/>
        <dbReference type="ChEBI" id="CHEBI:58349"/>
        <dbReference type="ChEBI" id="CHEBI:62830"/>
        <dbReference type="EC" id="1.1.1.133"/>
    </reaction>
</comment>
<evidence type="ECO:0000256" key="2">
    <source>
        <dbReference type="ARBA" id="ARBA00010944"/>
    </source>
</evidence>
<dbReference type="SUPFAM" id="SSF51735">
    <property type="entry name" value="NAD(P)-binding Rossmann-fold domains"/>
    <property type="match status" value="1"/>
</dbReference>
<name>A0ABN6EQV3_9BACT</name>
<keyword evidence="9" id="KW-1185">Reference proteome</keyword>
<dbReference type="InterPro" id="IPR036291">
    <property type="entry name" value="NAD(P)-bd_dom_sf"/>
</dbReference>
<dbReference type="InterPro" id="IPR005913">
    <property type="entry name" value="dTDP_dehydrorham_reduct"/>
</dbReference>
<dbReference type="PANTHER" id="PTHR10491:SF4">
    <property type="entry name" value="METHIONINE ADENOSYLTRANSFERASE 2 SUBUNIT BETA"/>
    <property type="match status" value="1"/>
</dbReference>
<proteinExistence type="inferred from homology"/>
<evidence type="ECO:0000256" key="3">
    <source>
        <dbReference type="ARBA" id="ARBA00012929"/>
    </source>
</evidence>
<dbReference type="NCBIfam" id="TIGR01214">
    <property type="entry name" value="rmlD"/>
    <property type="match status" value="1"/>
</dbReference>
<sequence length="293" mass="31841">MNIEGQTVVILGGKTGLLGQALVKAFADAGAHPVPLSSADCDILDPLAVEIRLDKEDADILVNAAAYTQVDLAEDEEDKAFALNATAPPLLASLAARRAIPFIHYSTDFVFNGEKHTPYTEYDETSAFSAYGISKADGERGLLKLGYDRTLIVRISWLFGPGRINFVEKILSLCDDRNRLTVVNDQIGSPSYAPDIAMNTVKLIEKDATGIYHLANTGETSWHGLANTAVSLAGKDCIVAPVPTSEYPTKAVRPAYSVLDLSKFIRKTGVTPRTWEEALKEYVLIELGLQQKK</sequence>
<reference evidence="8" key="1">
    <citation type="journal article" date="2022" name="Arch. Microbiol.">
        <title>Pseudodesulfovibrio sediminis sp. nov., a mesophilic and neutrophilic sulfate-reducing bacterium isolated from sediment of a brackish lake.</title>
        <authorList>
            <person name="Takahashi A."/>
            <person name="Kojima H."/>
            <person name="Watanabe M."/>
            <person name="Fukui M."/>
        </authorList>
    </citation>
    <scope>NUCLEOTIDE SEQUENCE</scope>
    <source>
        <strain evidence="8">SF6</strain>
    </source>
</reference>
<dbReference type="EC" id="1.1.1.133" evidence="3 6"/>